<comment type="caution">
    <text evidence="8">The sequence shown here is derived from an EMBL/GenBank/DDBJ whole genome shotgun (WGS) entry which is preliminary data.</text>
</comment>
<feature type="domain" description="RagB/SusD" evidence="6">
    <location>
        <begin position="248"/>
        <end position="524"/>
    </location>
</feature>
<evidence type="ECO:0000256" key="3">
    <source>
        <dbReference type="ARBA" id="ARBA00022729"/>
    </source>
</evidence>
<accession>A0AAW9S2X8</accession>
<organism evidence="8 9">
    <name type="scientific">Rapidithrix thailandica</name>
    <dbReference type="NCBI Taxonomy" id="413964"/>
    <lineage>
        <taxon>Bacteria</taxon>
        <taxon>Pseudomonadati</taxon>
        <taxon>Bacteroidota</taxon>
        <taxon>Cytophagia</taxon>
        <taxon>Cytophagales</taxon>
        <taxon>Flammeovirgaceae</taxon>
        <taxon>Rapidithrix</taxon>
    </lineage>
</organism>
<keyword evidence="5" id="KW-0998">Cell outer membrane</keyword>
<keyword evidence="3" id="KW-0732">Signal</keyword>
<dbReference type="InterPro" id="IPR011990">
    <property type="entry name" value="TPR-like_helical_dom_sf"/>
</dbReference>
<evidence type="ECO:0000256" key="2">
    <source>
        <dbReference type="ARBA" id="ARBA00006275"/>
    </source>
</evidence>
<keyword evidence="9" id="KW-1185">Reference proteome</keyword>
<evidence type="ECO:0000313" key="8">
    <source>
        <dbReference type="EMBL" id="MEN7549565.1"/>
    </source>
</evidence>
<dbReference type="Gene3D" id="1.25.40.390">
    <property type="match status" value="1"/>
</dbReference>
<evidence type="ECO:0000256" key="1">
    <source>
        <dbReference type="ARBA" id="ARBA00004442"/>
    </source>
</evidence>
<sequence length="524" mass="59519">MKKILLYISIFFGLTACSDDFLDRDPLDKLSNGSFWTNENDALVAVNACYAKLDDDAYHSLYMDCASDNAYNQFTWDGYTAIGNGSFSPTDNVDRFDFTIIRRCNSILENIEKISMDETLKKRLKGETRFMRAYSYFWMTQLYGDVPLVTTVLDLKDSDVERAPRATVVEFLLKELGEIAADLPLDYSGDNVGRATRGAALSLKARIELYEGKFSEAANTAKQVMDLGVYDLFPDYVGLFTEENENNQEVIFDVQYIQDDYASWIQGSFAPNGDGGWSSVTPIQSLVDAYECLDGKTIEESALYDVDQPYKNRDPRLDATVLYPGAEWEKRFFNPLDPSSPDHYLGNNTSKTGYNSKKYIYPLSSFANIWNNGMNVILMRYAEVLLIYAEAKVEAGQIDQSVYDALNAIRTRAGMPDVDQATYSGQASLRQLIRRERRVELAMEGFRWFDIVRWKTAETVMNKPVMGVRNGTVNPTTGEVTFTSDDHIKVEDRKFDPTKNYLWPVPQADIDATKNPKLKQNPNY</sequence>
<dbReference type="AlphaFoldDB" id="A0AAW9S2X8"/>
<comment type="similarity">
    <text evidence="2">Belongs to the SusD family.</text>
</comment>
<dbReference type="Proteomes" id="UP001403385">
    <property type="component" value="Unassembled WGS sequence"/>
</dbReference>
<comment type="subcellular location">
    <subcellularLocation>
        <location evidence="1">Cell outer membrane</location>
    </subcellularLocation>
</comment>
<dbReference type="RefSeq" id="WP_346822344.1">
    <property type="nucleotide sequence ID" value="NZ_JBDKWZ010000009.1"/>
</dbReference>
<evidence type="ECO:0000313" key="9">
    <source>
        <dbReference type="Proteomes" id="UP001403385"/>
    </source>
</evidence>
<evidence type="ECO:0000256" key="4">
    <source>
        <dbReference type="ARBA" id="ARBA00023136"/>
    </source>
</evidence>
<evidence type="ECO:0000256" key="5">
    <source>
        <dbReference type="ARBA" id="ARBA00023237"/>
    </source>
</evidence>
<evidence type="ECO:0000259" key="7">
    <source>
        <dbReference type="Pfam" id="PF14322"/>
    </source>
</evidence>
<keyword evidence="4" id="KW-0472">Membrane</keyword>
<dbReference type="EMBL" id="JBDKWZ010000009">
    <property type="protein sequence ID" value="MEN7549565.1"/>
    <property type="molecule type" value="Genomic_DNA"/>
</dbReference>
<dbReference type="GO" id="GO:0009279">
    <property type="term" value="C:cell outer membrane"/>
    <property type="evidence" value="ECO:0007669"/>
    <property type="project" value="UniProtKB-SubCell"/>
</dbReference>
<reference evidence="8 9" key="1">
    <citation type="submission" date="2024-04" db="EMBL/GenBank/DDBJ databases">
        <title>Novel genus in family Flammeovirgaceae.</title>
        <authorList>
            <person name="Nguyen T.H."/>
            <person name="Vuong T.Q."/>
            <person name="Le H."/>
            <person name="Kim S.-G."/>
        </authorList>
    </citation>
    <scope>NUCLEOTIDE SEQUENCE [LARGE SCALE GENOMIC DNA]</scope>
    <source>
        <strain evidence="8 9">JCM 23209</strain>
    </source>
</reference>
<evidence type="ECO:0000259" key="6">
    <source>
        <dbReference type="Pfam" id="PF07980"/>
    </source>
</evidence>
<dbReference type="CDD" id="cd08977">
    <property type="entry name" value="SusD"/>
    <property type="match status" value="1"/>
</dbReference>
<proteinExistence type="inferred from homology"/>
<dbReference type="PROSITE" id="PS51257">
    <property type="entry name" value="PROKAR_LIPOPROTEIN"/>
    <property type="match status" value="1"/>
</dbReference>
<dbReference type="Pfam" id="PF07980">
    <property type="entry name" value="SusD_RagB"/>
    <property type="match status" value="1"/>
</dbReference>
<dbReference type="Pfam" id="PF14322">
    <property type="entry name" value="SusD-like_3"/>
    <property type="match status" value="1"/>
</dbReference>
<dbReference type="InterPro" id="IPR012944">
    <property type="entry name" value="SusD_RagB_dom"/>
</dbReference>
<name>A0AAW9S2X8_9BACT</name>
<feature type="domain" description="SusD-like N-terminal" evidence="7">
    <location>
        <begin position="60"/>
        <end position="209"/>
    </location>
</feature>
<protein>
    <submittedName>
        <fullName evidence="8">RagB/SusD family nutrient uptake outer membrane protein</fullName>
    </submittedName>
</protein>
<dbReference type="SUPFAM" id="SSF48452">
    <property type="entry name" value="TPR-like"/>
    <property type="match status" value="1"/>
</dbReference>
<dbReference type="InterPro" id="IPR033985">
    <property type="entry name" value="SusD-like_N"/>
</dbReference>
<gene>
    <name evidence="8" type="ORF">AAG747_16700</name>
</gene>